<dbReference type="InterPro" id="IPR013517">
    <property type="entry name" value="FG-GAP"/>
</dbReference>
<dbReference type="KEGG" id="smon:AWR27_11465"/>
<dbReference type="PANTHER" id="PTHR16026">
    <property type="entry name" value="CARTILAGE ACIDIC PROTEIN 1"/>
    <property type="match status" value="1"/>
</dbReference>
<dbReference type="InterPro" id="IPR027039">
    <property type="entry name" value="Crtac1"/>
</dbReference>
<feature type="domain" description="ASPIC/UnbV" evidence="2">
    <location>
        <begin position="544"/>
        <end position="611"/>
    </location>
</feature>
<dbReference type="Pfam" id="PF13517">
    <property type="entry name" value="FG-GAP_3"/>
    <property type="match status" value="4"/>
</dbReference>
<evidence type="ECO:0000256" key="1">
    <source>
        <dbReference type="ARBA" id="ARBA00022729"/>
    </source>
</evidence>
<gene>
    <name evidence="3" type="ORF">AWR27_11465</name>
</gene>
<reference evidence="3 4" key="1">
    <citation type="submission" date="2016-01" db="EMBL/GenBank/DDBJ databases">
        <authorList>
            <person name="Oliw E.H."/>
        </authorList>
    </citation>
    <scope>NUCLEOTIDE SEQUENCE [LARGE SCALE GENOMIC DNA]</scope>
    <source>
        <strain evidence="3 4">DY10</strain>
    </source>
</reference>
<dbReference type="EMBL" id="CP014263">
    <property type="protein sequence ID" value="AQG79887.1"/>
    <property type="molecule type" value="Genomic_DNA"/>
</dbReference>
<proteinExistence type="predicted"/>
<dbReference type="InterPro" id="IPR028994">
    <property type="entry name" value="Integrin_alpha_N"/>
</dbReference>
<name>A0A1P9WWW8_9BACT</name>
<keyword evidence="4" id="KW-1185">Reference proteome</keyword>
<dbReference type="InterPro" id="IPR011519">
    <property type="entry name" value="UnbV_ASPIC"/>
</dbReference>
<evidence type="ECO:0000313" key="4">
    <source>
        <dbReference type="Proteomes" id="UP000187941"/>
    </source>
</evidence>
<dbReference type="STRING" id="1178516.AWR27_11465"/>
<evidence type="ECO:0000259" key="2">
    <source>
        <dbReference type="Pfam" id="PF07593"/>
    </source>
</evidence>
<dbReference type="Gene3D" id="2.130.10.130">
    <property type="entry name" value="Integrin alpha, N-terminal"/>
    <property type="match status" value="4"/>
</dbReference>
<protein>
    <recommendedName>
        <fullName evidence="2">ASPIC/UnbV domain-containing protein</fullName>
    </recommendedName>
</protein>
<sequence length="1128" mass="124093">MGWLGLLVLLSTCQRNKQEPLFRSLDATQTGVDFVNTITETDSVNILNYYYCYNGGGVAVGDFDNDSLLDLFFTGNQVSSRLYINAQRTNDEPIMYRDVTEAAKLTTTEWIMGVSVVDINADGWLDLYLCVAGPGRDRPDARQPPNRLHINGGVNAQGVPVFTEQAAAYGLADSSFSVQSAFFDYDRDGDLDMYLMTNQVNGVDKNMVIPPDYPVTRGATNDRLYENLGRVDSLGHPVFRDVSARAGVAHEGYGLGLSVADLNADGWPDVYVANDFMTNDHLYLNQKNGTFRDECARSQAHQSYNGMGVDVADINNDARPDVMVVDMLPQTNLRRKTTIAGMNYEKFLLETQAGYVPQFMRNTLQLNRGNAPTSARQTAVPVFSDVGQLAGVHATDWSWGPLLADFDNDGFRDLYITNGFAKNITDLDFSNYQAAETMFGTQTDRTEKQQELTRLLKGVKVSNYVYRNTGRLTFTDETANWGIDRPSYSNGAVYADLDRDGDLDLVTSNINEPAYVYENQASQRKSHAHFLTIALIGPALNRRGIGATVAVHDGHRTQTAYVSPVRGYLSSIDAPLHIGLGTTTRVDSVVVVWPDGRRQVCRNVRVNQSLTIDYQTEKAVPDRLKPATNPLFTVVNDALNLHVRHVENRHNDFAGNPLLLRQYDRAGPALAVADVDGVNGDDFFMGGSAGQPGMLFRQGANGTFSSEPINQTETRCEDAGSLFFDADGDGDADLYVASGGSEFQPDSPDYQDRLYQNDGRGQFTLLPNVLPAMRSSKSCVVGADYDRDGDTDLFVGGRYEPGRYPDAPRSYVLQNNGGIFRDVTERVAPGLSRAGMVSGAVWSDFDRDGWPDLIAVGEWMPLSFFRNQRGRFVNVTGQTGLGESRGWWTSILPLDMDRDGDLDYVIGNAGTNVDYAPSVQQPLELVAGDFDNNNRIKPVIFQYLLTNAGQREPVPFAGRDDLLKQWVSLRKQFVDYASYGQTTLAKLLPNPLPANAKHLKACTFETSVLENLGKGRFRRRALPIEAQFSTTTGLLAGDFTGDGLPDLLLSGNNHAGEVLYGWADASVGLLLAGDGRGNFRAISPERSGIWLRGDQRALVRLKTRRGTSLFLAAANADSVVSFSQTIKP</sequence>
<keyword evidence="1" id="KW-0732">Signal</keyword>
<dbReference type="SUPFAM" id="SSF69318">
    <property type="entry name" value="Integrin alpha N-terminal domain"/>
    <property type="match status" value="3"/>
</dbReference>
<dbReference type="Pfam" id="PF07593">
    <property type="entry name" value="UnbV_ASPIC"/>
    <property type="match status" value="1"/>
</dbReference>
<organism evidence="3 4">
    <name type="scientific">Spirosoma montaniterrae</name>
    <dbReference type="NCBI Taxonomy" id="1178516"/>
    <lineage>
        <taxon>Bacteria</taxon>
        <taxon>Pseudomonadati</taxon>
        <taxon>Bacteroidota</taxon>
        <taxon>Cytophagia</taxon>
        <taxon>Cytophagales</taxon>
        <taxon>Cytophagaceae</taxon>
        <taxon>Spirosoma</taxon>
    </lineage>
</organism>
<dbReference type="AlphaFoldDB" id="A0A1P9WWW8"/>
<dbReference type="Proteomes" id="UP000187941">
    <property type="component" value="Chromosome"/>
</dbReference>
<dbReference type="PANTHER" id="PTHR16026:SF0">
    <property type="entry name" value="CARTILAGE ACIDIC PROTEIN 1"/>
    <property type="match status" value="1"/>
</dbReference>
<evidence type="ECO:0000313" key="3">
    <source>
        <dbReference type="EMBL" id="AQG79887.1"/>
    </source>
</evidence>
<accession>A0A1P9WWW8</accession>